<dbReference type="AlphaFoldDB" id="A0A1H7QLT5"/>
<feature type="compositionally biased region" description="Low complexity" evidence="1">
    <location>
        <begin position="206"/>
        <end position="220"/>
    </location>
</feature>
<feature type="compositionally biased region" description="Acidic residues" evidence="1">
    <location>
        <begin position="91"/>
        <end position="101"/>
    </location>
</feature>
<evidence type="ECO:0000313" key="2">
    <source>
        <dbReference type="EMBL" id="SEL48912.1"/>
    </source>
</evidence>
<dbReference type="EMBL" id="FOAD01000005">
    <property type="protein sequence ID" value="SEL48912.1"/>
    <property type="molecule type" value="Genomic_DNA"/>
</dbReference>
<dbReference type="Proteomes" id="UP000183894">
    <property type="component" value="Unassembled WGS sequence"/>
</dbReference>
<organism evidence="2 3">
    <name type="scientific">Haloferax larsenii</name>
    <dbReference type="NCBI Taxonomy" id="302484"/>
    <lineage>
        <taxon>Archaea</taxon>
        <taxon>Methanobacteriati</taxon>
        <taxon>Methanobacteriota</taxon>
        <taxon>Stenosarchaea group</taxon>
        <taxon>Halobacteria</taxon>
        <taxon>Halobacteriales</taxon>
        <taxon>Haloferacaceae</taxon>
        <taxon>Haloferax</taxon>
    </lineage>
</organism>
<protein>
    <submittedName>
        <fullName evidence="2">Uncharacterized protein</fullName>
    </submittedName>
</protein>
<sequence>MSGQWFTEPGTTGTLSVRLRDGDWFLDSPAVDCDVKCLFSSAHDLSESHETADVHVTVSKYVMGEGQGPNYLFASVTETGINDTDTPPSSSDDDSSPDEQTDTGGDNVRTLSQLTGSGDFVTVEAVIESITWVNKGDAGTPDIKGTVVDESVHHSVVFVVNDGVSYPYLEEGARFEFIGVKDHFYSQKDQIQMMITDNTEFNVVSSSSATSSTSSSSTTANPDNAELHQIASRKIGDTEFVESQQEPDSLVGSAKKRARKQHRDPAIDPKLRGHTDDDESS</sequence>
<dbReference type="RefSeq" id="WP_244509648.1">
    <property type="nucleotide sequence ID" value="NZ_FOAD01000005.1"/>
</dbReference>
<reference evidence="2 3" key="1">
    <citation type="submission" date="2016-10" db="EMBL/GenBank/DDBJ databases">
        <authorList>
            <person name="de Groot N.N."/>
        </authorList>
    </citation>
    <scope>NUCLEOTIDE SEQUENCE [LARGE SCALE GENOMIC DNA]</scope>
    <source>
        <strain evidence="2 3">CDM_5</strain>
    </source>
</reference>
<gene>
    <name evidence="2" type="ORF">SAMN04488691_10580</name>
</gene>
<accession>A0A1H7QLT5</accession>
<proteinExistence type="predicted"/>
<name>A0A1H7QLT5_HALLR</name>
<feature type="region of interest" description="Disordered" evidence="1">
    <location>
        <begin position="206"/>
        <end position="281"/>
    </location>
</feature>
<evidence type="ECO:0000256" key="1">
    <source>
        <dbReference type="SAM" id="MobiDB-lite"/>
    </source>
</evidence>
<evidence type="ECO:0000313" key="3">
    <source>
        <dbReference type="Proteomes" id="UP000183894"/>
    </source>
</evidence>
<feature type="compositionally biased region" description="Basic and acidic residues" evidence="1">
    <location>
        <begin position="263"/>
        <end position="275"/>
    </location>
</feature>
<feature type="region of interest" description="Disordered" evidence="1">
    <location>
        <begin position="79"/>
        <end position="107"/>
    </location>
</feature>